<accession>A0A645GGJ4</accession>
<comment type="caution">
    <text evidence="1">The sequence shown here is derived from an EMBL/GenBank/DDBJ whole genome shotgun (WGS) entry which is preliminary data.</text>
</comment>
<organism evidence="1">
    <name type="scientific">bioreactor metagenome</name>
    <dbReference type="NCBI Taxonomy" id="1076179"/>
    <lineage>
        <taxon>unclassified sequences</taxon>
        <taxon>metagenomes</taxon>
        <taxon>ecological metagenomes</taxon>
    </lineage>
</organism>
<protein>
    <submittedName>
        <fullName evidence="1">Uncharacterized protein</fullName>
    </submittedName>
</protein>
<gene>
    <name evidence="1" type="ORF">SDC9_173469</name>
</gene>
<dbReference type="AlphaFoldDB" id="A0A645GGJ4"/>
<name>A0A645GGJ4_9ZZZZ</name>
<dbReference type="EMBL" id="VSSQ01075450">
    <property type="protein sequence ID" value="MPN26047.1"/>
    <property type="molecule type" value="Genomic_DNA"/>
</dbReference>
<evidence type="ECO:0000313" key="1">
    <source>
        <dbReference type="EMBL" id="MPN26047.1"/>
    </source>
</evidence>
<reference evidence="1" key="1">
    <citation type="submission" date="2019-08" db="EMBL/GenBank/DDBJ databases">
        <authorList>
            <person name="Kucharzyk K."/>
            <person name="Murdoch R.W."/>
            <person name="Higgins S."/>
            <person name="Loffler F."/>
        </authorList>
    </citation>
    <scope>NUCLEOTIDE SEQUENCE</scope>
</reference>
<proteinExistence type="predicted"/>
<sequence>MAHQGADNQQHQTANKEHAGCRITFNDVARYTHNNHNSNKEFDKCQHCFPCRVDTQK</sequence>